<gene>
    <name evidence="1" type="ORF">CK203_087034</name>
</gene>
<dbReference type="EMBL" id="QGNW01002178">
    <property type="protein sequence ID" value="RVW24153.1"/>
    <property type="molecule type" value="Genomic_DNA"/>
</dbReference>
<accession>A0A438CLS5</accession>
<reference evidence="1 2" key="1">
    <citation type="journal article" date="2018" name="PLoS Genet.">
        <title>Population sequencing reveals clonal diversity and ancestral inbreeding in the grapevine cultivar Chardonnay.</title>
        <authorList>
            <person name="Roach M.J."/>
            <person name="Johnson D.L."/>
            <person name="Bohlmann J."/>
            <person name="van Vuuren H.J."/>
            <person name="Jones S.J."/>
            <person name="Pretorius I.S."/>
            <person name="Schmidt S.A."/>
            <person name="Borneman A.R."/>
        </authorList>
    </citation>
    <scope>NUCLEOTIDE SEQUENCE [LARGE SCALE GENOMIC DNA]</scope>
    <source>
        <strain evidence="2">cv. Chardonnay</strain>
        <tissue evidence="1">Leaf</tissue>
    </source>
</reference>
<name>A0A438CLS5_VITVI</name>
<proteinExistence type="predicted"/>
<protein>
    <submittedName>
        <fullName evidence="1">Uncharacterized protein</fullName>
    </submittedName>
</protein>
<evidence type="ECO:0000313" key="1">
    <source>
        <dbReference type="EMBL" id="RVW24153.1"/>
    </source>
</evidence>
<comment type="caution">
    <text evidence="1">The sequence shown here is derived from an EMBL/GenBank/DDBJ whole genome shotgun (WGS) entry which is preliminary data.</text>
</comment>
<dbReference type="AlphaFoldDB" id="A0A438CLS5"/>
<sequence length="181" mass="20229">MCTWLSQNGQLALFYSAAPRLRSRNLFTTSVERCRIRNKVFKGRTNGIGPSNAAQKLRPYFQAYPVVVLTDQPFRNILHKLSMKGQVMANFGWNTPEGLSSAKNQVKKNDGLCGLMEPPVIRIRSRAPAPIPNRRTFGASHPNGVSLPLTMKRSIRPSYLDWTLPWLYPSPGFGSTAIPNS</sequence>
<evidence type="ECO:0000313" key="2">
    <source>
        <dbReference type="Proteomes" id="UP000288805"/>
    </source>
</evidence>
<dbReference type="Proteomes" id="UP000288805">
    <property type="component" value="Unassembled WGS sequence"/>
</dbReference>
<organism evidence="1 2">
    <name type="scientific">Vitis vinifera</name>
    <name type="common">Grape</name>
    <dbReference type="NCBI Taxonomy" id="29760"/>
    <lineage>
        <taxon>Eukaryota</taxon>
        <taxon>Viridiplantae</taxon>
        <taxon>Streptophyta</taxon>
        <taxon>Embryophyta</taxon>
        <taxon>Tracheophyta</taxon>
        <taxon>Spermatophyta</taxon>
        <taxon>Magnoliopsida</taxon>
        <taxon>eudicotyledons</taxon>
        <taxon>Gunneridae</taxon>
        <taxon>Pentapetalae</taxon>
        <taxon>rosids</taxon>
        <taxon>Vitales</taxon>
        <taxon>Vitaceae</taxon>
        <taxon>Viteae</taxon>
        <taxon>Vitis</taxon>
    </lineage>
</organism>